<keyword evidence="10" id="KW-0472">Membrane</keyword>
<evidence type="ECO:0000256" key="5">
    <source>
        <dbReference type="ARBA" id="ARBA00022763"/>
    </source>
</evidence>
<evidence type="ECO:0000256" key="8">
    <source>
        <dbReference type="ARBA" id="ARBA00024420"/>
    </source>
</evidence>
<feature type="region of interest" description="Disordered" evidence="9">
    <location>
        <begin position="2395"/>
        <end position="2420"/>
    </location>
</feature>
<dbReference type="Pfam" id="PF23593">
    <property type="entry name" value="HEAT_ATR"/>
    <property type="match status" value="1"/>
</dbReference>
<gene>
    <name evidence="12" type="ORF">niasHT_013760</name>
</gene>
<dbReference type="InterPro" id="IPR011009">
    <property type="entry name" value="Kinase-like_dom_sf"/>
</dbReference>
<dbReference type="SMART" id="SM00146">
    <property type="entry name" value="PI3Kc"/>
    <property type="match status" value="1"/>
</dbReference>
<evidence type="ECO:0000256" key="7">
    <source>
        <dbReference type="ARBA" id="ARBA00023242"/>
    </source>
</evidence>
<evidence type="ECO:0000256" key="3">
    <source>
        <dbReference type="ARBA" id="ARBA00022527"/>
    </source>
</evidence>
<protein>
    <recommendedName>
        <fullName evidence="8">Serine/threonine-protein kinase ATR</fullName>
    </recommendedName>
</protein>
<accession>A0ABD2L942</accession>
<dbReference type="Proteomes" id="UP001620626">
    <property type="component" value="Unassembled WGS sequence"/>
</dbReference>
<evidence type="ECO:0000259" key="11">
    <source>
        <dbReference type="PROSITE" id="PS50290"/>
    </source>
</evidence>
<dbReference type="InterPro" id="IPR050517">
    <property type="entry name" value="DDR_Repair_Kinase"/>
</dbReference>
<keyword evidence="6" id="KW-0418">Kinase</keyword>
<keyword evidence="10" id="KW-1133">Transmembrane helix</keyword>
<keyword evidence="3" id="KW-0723">Serine/threonine-protein kinase</keyword>
<dbReference type="Gene3D" id="3.30.1010.10">
    <property type="entry name" value="Phosphatidylinositol 3-kinase Catalytic Subunit, Chain A, domain 4"/>
    <property type="match status" value="1"/>
</dbReference>
<dbReference type="InterPro" id="IPR057564">
    <property type="entry name" value="HEAT_ATR"/>
</dbReference>
<reference evidence="12 13" key="1">
    <citation type="submission" date="2024-10" db="EMBL/GenBank/DDBJ databases">
        <authorList>
            <person name="Kim D."/>
        </authorList>
    </citation>
    <scope>NUCLEOTIDE SEQUENCE [LARGE SCALE GENOMIC DNA]</scope>
    <source>
        <strain evidence="12">BH-2024</strain>
    </source>
</reference>
<dbReference type="InterPro" id="IPR003151">
    <property type="entry name" value="PIK-rel_kinase_FAT"/>
</dbReference>
<dbReference type="PROSITE" id="PS00916">
    <property type="entry name" value="PI3_4_KINASE_2"/>
    <property type="match status" value="1"/>
</dbReference>
<dbReference type="Pfam" id="PF00454">
    <property type="entry name" value="PI3_PI4_kinase"/>
    <property type="match status" value="1"/>
</dbReference>
<feature type="transmembrane region" description="Helical" evidence="10">
    <location>
        <begin position="2035"/>
        <end position="2052"/>
    </location>
</feature>
<dbReference type="Gene3D" id="1.10.1070.11">
    <property type="entry name" value="Phosphatidylinositol 3-/4-kinase, catalytic domain"/>
    <property type="match status" value="1"/>
</dbReference>
<comment type="similarity">
    <text evidence="2">Belongs to the PI3/PI4-kinase family. ATM subfamily.</text>
</comment>
<evidence type="ECO:0000256" key="1">
    <source>
        <dbReference type="ARBA" id="ARBA00004123"/>
    </source>
</evidence>
<dbReference type="CDD" id="cd00892">
    <property type="entry name" value="PIKKc_ATR"/>
    <property type="match status" value="1"/>
</dbReference>
<evidence type="ECO:0000256" key="2">
    <source>
        <dbReference type="ARBA" id="ARBA00010769"/>
    </source>
</evidence>
<feature type="transmembrane region" description="Helical" evidence="10">
    <location>
        <begin position="2122"/>
        <end position="2139"/>
    </location>
</feature>
<feature type="domain" description="PI3K/PI4K catalytic" evidence="11">
    <location>
        <begin position="1651"/>
        <end position="1959"/>
    </location>
</feature>
<keyword evidence="13" id="KW-1185">Reference proteome</keyword>
<proteinExistence type="inferred from homology"/>
<dbReference type="PANTHER" id="PTHR11139">
    <property type="entry name" value="ATAXIA TELANGIECTASIA MUTATED ATM -RELATED"/>
    <property type="match status" value="1"/>
</dbReference>
<dbReference type="GO" id="GO:0005634">
    <property type="term" value="C:nucleus"/>
    <property type="evidence" value="ECO:0007669"/>
    <property type="project" value="UniProtKB-SubCell"/>
</dbReference>
<feature type="compositionally biased region" description="Polar residues" evidence="9">
    <location>
        <begin position="1013"/>
        <end position="1023"/>
    </location>
</feature>
<feature type="transmembrane region" description="Helical" evidence="10">
    <location>
        <begin position="2089"/>
        <end position="2110"/>
    </location>
</feature>
<dbReference type="SUPFAM" id="SSF56112">
    <property type="entry name" value="Protein kinase-like (PK-like)"/>
    <property type="match status" value="1"/>
</dbReference>
<feature type="compositionally biased region" description="Low complexity" evidence="9">
    <location>
        <begin position="947"/>
        <end position="966"/>
    </location>
</feature>
<keyword evidence="5" id="KW-0227">DNA damage</keyword>
<dbReference type="InterPro" id="IPR036940">
    <property type="entry name" value="PI3/4_kinase_cat_sf"/>
</dbReference>
<feature type="region of interest" description="Disordered" evidence="9">
    <location>
        <begin position="1003"/>
        <end position="1023"/>
    </location>
</feature>
<evidence type="ECO:0000313" key="13">
    <source>
        <dbReference type="Proteomes" id="UP001620626"/>
    </source>
</evidence>
<feature type="transmembrane region" description="Helical" evidence="10">
    <location>
        <begin position="2058"/>
        <end position="2077"/>
    </location>
</feature>
<feature type="compositionally biased region" description="Low complexity" evidence="9">
    <location>
        <begin position="1602"/>
        <end position="1613"/>
    </location>
</feature>
<dbReference type="InterPro" id="IPR000403">
    <property type="entry name" value="PI3/4_kinase_cat_dom"/>
</dbReference>
<dbReference type="GO" id="GO:0006974">
    <property type="term" value="P:DNA damage response"/>
    <property type="evidence" value="ECO:0007669"/>
    <property type="project" value="UniProtKB-KW"/>
</dbReference>
<dbReference type="GO" id="GO:0004674">
    <property type="term" value="F:protein serine/threonine kinase activity"/>
    <property type="evidence" value="ECO:0007669"/>
    <property type="project" value="UniProtKB-KW"/>
</dbReference>
<organism evidence="12 13">
    <name type="scientific">Heterodera trifolii</name>
    <dbReference type="NCBI Taxonomy" id="157864"/>
    <lineage>
        <taxon>Eukaryota</taxon>
        <taxon>Metazoa</taxon>
        <taxon>Ecdysozoa</taxon>
        <taxon>Nematoda</taxon>
        <taxon>Chromadorea</taxon>
        <taxon>Rhabditida</taxon>
        <taxon>Tylenchina</taxon>
        <taxon>Tylenchomorpha</taxon>
        <taxon>Tylenchoidea</taxon>
        <taxon>Heteroderidae</taxon>
        <taxon>Heteroderinae</taxon>
        <taxon>Heterodera</taxon>
    </lineage>
</organism>
<name>A0ABD2L942_9BILA</name>
<feature type="region of interest" description="Disordered" evidence="9">
    <location>
        <begin position="936"/>
        <end position="966"/>
    </location>
</feature>
<dbReference type="EMBL" id="JBICBT010000497">
    <property type="protein sequence ID" value="KAL3111649.1"/>
    <property type="molecule type" value="Genomic_DNA"/>
</dbReference>
<dbReference type="Pfam" id="PF02259">
    <property type="entry name" value="FAT"/>
    <property type="match status" value="1"/>
</dbReference>
<comment type="subcellular location">
    <subcellularLocation>
        <location evidence="1">Nucleus</location>
    </subcellularLocation>
</comment>
<sequence length="2475" mass="279399">MSRQPHQSSPDVIFCEESFCDGQAEIDYIRRQLVRAVLRKDQDRALFTHTRALIKEHIKSRGETAWDFFRKNRDHFCVHLAQQMLENSPNKQLLSGNRRLSKRLSSADEPVAKSPRFDLFESWMEKLTKLLGFYESENANLAISNFVECISDCLVPVFVLCQRRYKEIAESLVDQIGEIVRLDRRSLIYKHWDNIFEKWIMMTIREPNTHDIDVYLFYWIKKNKVEYFKSKTFRSMFRALLFLSLDEHFVVSLIAHIHRFSSPGTDTAPIADNAVHENGAGCSDRADFSLSTAIRRYFSNILFQFRNAIAAEENPERSNMAKKSLEVLISRVDDGLINENAQILLIVLKSAVGATGELCISMWLKFVQKLRANVFANLASQVLVAISPLMKFDASKALFNELFVVRATELASSTTENAKVYSILLAMIDNKAYKLGQHLPDQMSLKLSTESHFAIVKSCAELLLTGMVDLYQIVMERLLKVLDGCDLLQIDSSQLAKALVFALHRTQNKELREMIGKCVGTIGLLDLDGRTASSRRSNPVDDEANATTMAEIVSVDNKVQFTVNFIHGIFSRLDECEQSETAVKLHAVISYILLVPLKEHGMDEQIWKKLASNVVEALNASRQNPFQVDQAFKIDDLFNKNIPLGGQEQQHLAIIDQSCNFQQWVRGLYFFICDKIGDPLLRTLFASLCCVKHDASILGRTMCKNIPHMIIQALVEQNDAILDKFEQEALAVFCAVVGGQICWANDAMVAICAIVDAMERFFIGRTSAAIVGTRPKDKDVLSERFDALISKILAQPNPDSLTVVPLSVLAAQKCNYHFRSLRWLEQFAASPKNGTDGDNGNFRHDFYFLLERLYSHLGNADGVLGTFQMIRNRTVPEPFEQILALKVQGNYVDALPLCQQLVGQENEIVKCLLRSNQPLLAQTFIERTLRHIEQQQHSNHENGEAIGATDGENGDANAGDGAKMAAGNCSKSRRLREYQMEAVCKLGDWDQLAMLHHNLVEEGRNRNNNNGGPSQTVESDAQNGGSIEKWGAKMAAIFCNLRQFDLKSFGDGIERARASLVDALERTTLEDSSTIAQAHRNIIKLRSLYEVESVRAVLYSGGDKSALLRKTIVDWERQSDNSLSFAGRSERVLSLRAELLRVIDLPNTALTQCRLLLRCSELARQANYLQRSWTYIAEAKALRRMSAVMENTKQTEGAEADTAIDMEEAKYLFQKGEQFQSINLLEKTIHTNFAELCTELNALKVDIGGGIIDGSATAKRLRKSVVLQKNGEQDEGGGADIVEIAQPQQQQRRENFVEAQILLAEFNERASAKQMDDLLNTYKRLEQFGQLTESFYYRYATFYDGYCESAKEINNQMICTLLRLYRNVLDFGPLYVNHAIPRMISVWLDLAPKCAIAEAIASGTGTTAGGTARTSASKRGGKAAAAAAAAATQPHDPNREMRDAFKRLDKAYFFSSYSQMISRITHSDAATYALLKEMLSELIVHFPHRCLWLSQSIVRSTRVAVRSKRCLEIFELAKKKARSNNDSNAAVVDLNLLIQQYDYLTTLLIGIAETQIVQQRLSGLSMARFFPNIVDFFENGTMRGGVSTRGTGRLPPLGKQQSTPGASSSTATTAGRRPQILLPFIDDSMDTRCCSTATASQIRGEVFIHGVDSNFECLKSLEAPKKMAFIGTDGRTYPLLCKQNDDLCKDARFMDVNRMLNTLFMRDSETRNQLYIRCYSTIPLKEAGGGIIQWVPNLIPFASALKTVMRKKGPLMTPTELQRLLGDQTSRGDRLKAFREVCARHPLAMAQWIRTTFLDACSWYNARLAFTRTAATMSMVGFLLGLGDRHGENMLLDVRTGDLIHVDFNILFDKGEYLKVPEIVPFRLTRNMVDGFGATGVEGTFRKSCEKALKVMRAESRMLRTVLHAFAHDPLLEWTTTEARNQQYRQYGGTTLQSQQQDNANHTIGMIKMRLAGQIVTARFNPPKACAVPMSVGGQVARLIEIATDDAKLSAIVTNEQNRQKKIEKSMEMLRRWRSSLRSFALDLVRLQHPLSIPYLMAINSVFCFVALHTSREVQLRALCALIAFVIVVDFLLVDQRSCNILLGLVRWVFADFLNSFAVVLCAFSVNELHEGRERRAFFGSLFAVCAIVLAPAYSHRRVNSRIAKFAARLFQRLQHLFAVFVLRPLAVLWDWLKFIVLLRWVSVFALRLNASLLSAWDWLELRLFCPLRSLRLLFVRSLLYIVRFRWLVDLWSFVRRSFLRPMAVRLGRLLDAFVYVFGCYWLKPMLSRMGRACLDFAKFALRMFGRASYASAALLYEHVLCPLLIICADRVEQLSVWLFHLVVHPLFAIFYRRYKRVEDLALVYIVGPLLKRFLDLVPDKNPLEPASDNELDAFMPELVTESEGEALIDGDGASVPSVDRAETAADSAMDSEGFGDELDDLSSRLSSFDGDRLFASGLKRIDISESDSEVDEFLPTCKKTRRRRSRQAAT</sequence>
<keyword evidence="7" id="KW-0539">Nucleus</keyword>
<feature type="region of interest" description="Disordered" evidence="9">
    <location>
        <begin position="1585"/>
        <end position="1613"/>
    </location>
</feature>
<evidence type="ECO:0000313" key="12">
    <source>
        <dbReference type="EMBL" id="KAL3111649.1"/>
    </source>
</evidence>
<evidence type="ECO:0000256" key="10">
    <source>
        <dbReference type="SAM" id="Phobius"/>
    </source>
</evidence>
<evidence type="ECO:0000256" key="6">
    <source>
        <dbReference type="ARBA" id="ARBA00022777"/>
    </source>
</evidence>
<evidence type="ECO:0000256" key="9">
    <source>
        <dbReference type="SAM" id="MobiDB-lite"/>
    </source>
</evidence>
<evidence type="ECO:0000256" key="4">
    <source>
        <dbReference type="ARBA" id="ARBA00022679"/>
    </source>
</evidence>
<dbReference type="PROSITE" id="PS50290">
    <property type="entry name" value="PI3_4_KINASE_3"/>
    <property type="match status" value="1"/>
</dbReference>
<dbReference type="InterPro" id="IPR018936">
    <property type="entry name" value="PI3/4_kinase_CS"/>
</dbReference>
<keyword evidence="4" id="KW-0808">Transferase</keyword>
<keyword evidence="10" id="KW-0812">Transmembrane</keyword>
<comment type="caution">
    <text evidence="12">The sequence shown here is derived from an EMBL/GenBank/DDBJ whole genome shotgun (WGS) entry which is preliminary data.</text>
</comment>
<dbReference type="PANTHER" id="PTHR11139:SF69">
    <property type="entry name" value="SERINE_THREONINE-PROTEIN KINASE ATR"/>
    <property type="match status" value="1"/>
</dbReference>